<comment type="caution">
    <text evidence="3">The sequence shown here is derived from an EMBL/GenBank/DDBJ whole genome shotgun (WGS) entry which is preliminary data.</text>
</comment>
<reference evidence="3 4" key="1">
    <citation type="submission" date="2021-06" db="EMBL/GenBank/DDBJ databases">
        <authorList>
            <person name="Palmer J.M."/>
        </authorList>
    </citation>
    <scope>NUCLEOTIDE SEQUENCE [LARGE SCALE GENOMIC DNA]</scope>
    <source>
        <strain evidence="3 4">XR_2019</strain>
        <tissue evidence="3">Muscle</tissue>
    </source>
</reference>
<dbReference type="SMART" id="SM01257">
    <property type="entry name" value="KRAP_IP3R_bind"/>
    <property type="match status" value="1"/>
</dbReference>
<name>A0ABV0WE50_9TELE</name>
<protein>
    <submittedName>
        <fullName evidence="3">Protein itprid2</fullName>
    </submittedName>
</protein>
<dbReference type="InterPro" id="IPR043444">
    <property type="entry name" value="TESPA1-like"/>
</dbReference>
<organism evidence="3 4">
    <name type="scientific">Xenotaenia resolanae</name>
    <dbReference type="NCBI Taxonomy" id="208358"/>
    <lineage>
        <taxon>Eukaryota</taxon>
        <taxon>Metazoa</taxon>
        <taxon>Chordata</taxon>
        <taxon>Craniata</taxon>
        <taxon>Vertebrata</taxon>
        <taxon>Euteleostomi</taxon>
        <taxon>Actinopterygii</taxon>
        <taxon>Neopterygii</taxon>
        <taxon>Teleostei</taxon>
        <taxon>Neoteleostei</taxon>
        <taxon>Acanthomorphata</taxon>
        <taxon>Ovalentaria</taxon>
        <taxon>Atherinomorphae</taxon>
        <taxon>Cyprinodontiformes</taxon>
        <taxon>Goodeidae</taxon>
        <taxon>Xenotaenia</taxon>
    </lineage>
</organism>
<evidence type="ECO:0000259" key="2">
    <source>
        <dbReference type="SMART" id="SM01257"/>
    </source>
</evidence>
<evidence type="ECO:0000313" key="3">
    <source>
        <dbReference type="EMBL" id="MEQ2267515.1"/>
    </source>
</evidence>
<sequence length="253" mass="27731">MDVGVLDRHTSSVPDPTVGPVTVANERRQAWARSRDSIGQGSKTDRCDPQRPQHMESNGDTQSQEPGQVPNKIATWLVDCRSPLGASLDDQSTSPSKGVKIGCSFEDDLSLGAEANHLQSKTNKAEACLDLVADQKRTRYKEKGRSMNSTGSGKSSTVSSVSELLDLYEEDPEEILLNLGFGREEPDMSSKIPPRFFNSSSSARGIDIKVYLGAQLQRMELENPNYALTSMYLQHSLHSYVPSRGFAVHLPCS</sequence>
<dbReference type="Pfam" id="PF14722">
    <property type="entry name" value="KRAP_IP3R_bind"/>
    <property type="match status" value="1"/>
</dbReference>
<feature type="compositionally biased region" description="Polar residues" evidence="1">
    <location>
        <begin position="55"/>
        <end position="66"/>
    </location>
</feature>
<dbReference type="EMBL" id="JAHRIM010042371">
    <property type="protein sequence ID" value="MEQ2267515.1"/>
    <property type="molecule type" value="Genomic_DNA"/>
</dbReference>
<feature type="compositionally biased region" description="Basic and acidic residues" evidence="1">
    <location>
        <begin position="25"/>
        <end position="36"/>
    </location>
</feature>
<feature type="compositionally biased region" description="Basic and acidic residues" evidence="1">
    <location>
        <begin position="1"/>
        <end position="10"/>
    </location>
</feature>
<accession>A0ABV0WE50</accession>
<keyword evidence="4" id="KW-1185">Reference proteome</keyword>
<feature type="domain" description="ITPR-interacting" evidence="2">
    <location>
        <begin position="139"/>
        <end position="251"/>
    </location>
</feature>
<evidence type="ECO:0000313" key="4">
    <source>
        <dbReference type="Proteomes" id="UP001444071"/>
    </source>
</evidence>
<feature type="compositionally biased region" description="Basic and acidic residues" evidence="1">
    <location>
        <begin position="43"/>
        <end position="54"/>
    </location>
</feature>
<dbReference type="InterPro" id="IPR029325">
    <property type="entry name" value="ITPR-bd"/>
</dbReference>
<dbReference type="PANTHER" id="PTHR17469:SF11">
    <property type="entry name" value="PROTEIN ITPRID2"/>
    <property type="match status" value="1"/>
</dbReference>
<evidence type="ECO:0000256" key="1">
    <source>
        <dbReference type="SAM" id="MobiDB-lite"/>
    </source>
</evidence>
<dbReference type="Proteomes" id="UP001444071">
    <property type="component" value="Unassembled WGS sequence"/>
</dbReference>
<gene>
    <name evidence="3" type="primary">ITPRID2</name>
    <name evidence="3" type="ORF">XENORESO_007044</name>
</gene>
<dbReference type="PANTHER" id="PTHR17469">
    <property type="entry name" value="SPERM SPECIFIC ANTIGEN 2-RELATED"/>
    <property type="match status" value="1"/>
</dbReference>
<feature type="region of interest" description="Disordered" evidence="1">
    <location>
        <begin position="1"/>
        <end position="68"/>
    </location>
</feature>
<proteinExistence type="predicted"/>